<dbReference type="RefSeq" id="WP_256607063.1">
    <property type="nucleotide sequence ID" value="NZ_JANIBL010000031.1"/>
</dbReference>
<reference evidence="1 2" key="1">
    <citation type="submission" date="2022-07" db="EMBL/GenBank/DDBJ databases">
        <title>Methylomonas rivi sp. nov., Methylomonas rosea sp. nov., Methylomonas aureus sp. nov. and Methylomonas subterranea sp. nov., four novel methanotrophs isolated from a freshwater creek and the deep terrestrial subsurface.</title>
        <authorList>
            <person name="Abin C."/>
            <person name="Sankaranarayanan K."/>
            <person name="Garner C."/>
            <person name="Sindelar R."/>
            <person name="Kotary K."/>
            <person name="Garner R."/>
            <person name="Barclay S."/>
            <person name="Lawson P."/>
            <person name="Krumholz L."/>
        </authorList>
    </citation>
    <scope>NUCLEOTIDE SEQUENCE [LARGE SCALE GENOMIC DNA]</scope>
    <source>
        <strain evidence="1 2">WSC-7</strain>
    </source>
</reference>
<evidence type="ECO:0000313" key="1">
    <source>
        <dbReference type="EMBL" id="MCQ8118000.1"/>
    </source>
</evidence>
<name>A0ABT1TT87_9GAMM</name>
<organism evidence="1 2">
    <name type="scientific">Methylomonas rosea</name>
    <dbReference type="NCBI Taxonomy" id="2952227"/>
    <lineage>
        <taxon>Bacteria</taxon>
        <taxon>Pseudomonadati</taxon>
        <taxon>Pseudomonadota</taxon>
        <taxon>Gammaproteobacteria</taxon>
        <taxon>Methylococcales</taxon>
        <taxon>Methylococcaceae</taxon>
        <taxon>Methylomonas</taxon>
    </lineage>
</organism>
<sequence length="68" mass="7896">MIFSDFETDPLERAVRPQMREAEVERELKRYKQISIVDLETAPVLLQVSILQSAIIMVRPQRAACQTH</sequence>
<proteinExistence type="predicted"/>
<dbReference type="Proteomes" id="UP001524570">
    <property type="component" value="Unassembled WGS sequence"/>
</dbReference>
<accession>A0ABT1TT87</accession>
<protein>
    <submittedName>
        <fullName evidence="1">Uncharacterized protein</fullName>
    </submittedName>
</protein>
<dbReference type="EMBL" id="JANIBL010000031">
    <property type="protein sequence ID" value="MCQ8118000.1"/>
    <property type="molecule type" value="Genomic_DNA"/>
</dbReference>
<evidence type="ECO:0000313" key="2">
    <source>
        <dbReference type="Proteomes" id="UP001524570"/>
    </source>
</evidence>
<comment type="caution">
    <text evidence="1">The sequence shown here is derived from an EMBL/GenBank/DDBJ whole genome shotgun (WGS) entry which is preliminary data.</text>
</comment>
<keyword evidence="2" id="KW-1185">Reference proteome</keyword>
<gene>
    <name evidence="1" type="ORF">NP589_11235</name>
</gene>